<accession>A0A8C5WI43</accession>
<reference evidence="13" key="1">
    <citation type="submission" date="2025-08" db="UniProtKB">
        <authorList>
            <consortium name="Ensembl"/>
        </authorList>
    </citation>
    <scope>IDENTIFICATION</scope>
</reference>
<evidence type="ECO:0000256" key="5">
    <source>
        <dbReference type="ARBA" id="ARBA00022771"/>
    </source>
</evidence>
<keyword evidence="14" id="KW-1185">Reference proteome</keyword>
<evidence type="ECO:0000259" key="12">
    <source>
        <dbReference type="PROSITE" id="PS50157"/>
    </source>
</evidence>
<feature type="domain" description="C2H2-type" evidence="12">
    <location>
        <begin position="522"/>
        <end position="549"/>
    </location>
</feature>
<keyword evidence="8" id="KW-0238">DNA-binding</keyword>
<dbReference type="FunFam" id="3.30.160.60:FF:001753">
    <property type="entry name" value="Si:ch211-119o8.6"/>
    <property type="match status" value="1"/>
</dbReference>
<proteinExistence type="inferred from homology"/>
<keyword evidence="9" id="KW-0804">Transcription</keyword>
<sequence>MMNKPKIHISERILNLTLEIIYLLTGEGWIIMKKPAECDTQNKHSVLEGFCEKQSPVTLSLPISQVHRKRNNDKKILELTNKIIQLLTEEVPIRCDDVSLYFSMEEWAYVKDHKDLYMEVVTENHQDECFQRSTVEEFHTSVSTPCSLNEDVDTDLGDLLFRINIPVETSSPLMKNAEVGQASCEGDLSDQAFYPMPSQRPKNETALCKEGLSQTELCAIIESVQPENPDSNSVKKESTLCHEGHTTDIYTPLEYIPTNYESLIINELSNGSYNLMESYNNPQYSYSMNMCSTEKNVNCSGCYKCVTGYLDQANHQAQKRNNLNKLTCLECGKRFPHKSVLLRHQRSHTGEKPFSCTDCGKRYTSKSNLHTHQITHTGEKPYSCAMCDKSFINSARLTRHQLIHTEARPFTCSECGKCFRSRGQLVAHQRGHSGEKPFPCSICGKCFLSYSTLMRHQSIHTGDRPFPCSVCGKRFTRSAHLSVHQRIHTGEKPFSCSVCEKSFSDYSSLVRHQRIHTGDTPFSCSECGKSFGSKSNLVTHQRVHTGERPFSCAVCGKCFTDKATLLKHHRIHTGERPFSCSECGKRFNSKSNLVAHQRIHTGNKPFRCTECDKCFTDKSILIRHQMTHTGEKPFSCSECDRCFASKSNVVAHQKTHVGKKSFMCNECGTGFSNKSSLLTHKKTHKGKHRMSLQQYVNRLSEPLC</sequence>
<dbReference type="Ensembl" id="ENSLLET00000041634.1">
    <property type="protein sequence ID" value="ENSLLEP00000040020.1"/>
    <property type="gene ID" value="ENSLLEG00000025443.1"/>
</dbReference>
<comment type="similarity">
    <text evidence="2">Belongs to the krueppel C2H2-type zinc-finger protein family.</text>
</comment>
<dbReference type="OrthoDB" id="8113227at2759"/>
<dbReference type="SUPFAM" id="SSF109640">
    <property type="entry name" value="KRAB domain (Kruppel-associated box)"/>
    <property type="match status" value="1"/>
</dbReference>
<feature type="domain" description="C2H2-type" evidence="12">
    <location>
        <begin position="438"/>
        <end position="465"/>
    </location>
</feature>
<dbReference type="Pfam" id="PF01352">
    <property type="entry name" value="KRAB"/>
    <property type="match status" value="1"/>
</dbReference>
<dbReference type="FunFam" id="3.30.160.60:FF:000189">
    <property type="entry name" value="zinc finger protein 133 isoform X1"/>
    <property type="match status" value="1"/>
</dbReference>
<dbReference type="GO" id="GO:0005634">
    <property type="term" value="C:nucleus"/>
    <property type="evidence" value="ECO:0007669"/>
    <property type="project" value="UniProtKB-SubCell"/>
</dbReference>
<feature type="domain" description="C2H2-type" evidence="12">
    <location>
        <begin position="606"/>
        <end position="633"/>
    </location>
</feature>
<evidence type="ECO:0000256" key="2">
    <source>
        <dbReference type="ARBA" id="ARBA00006991"/>
    </source>
</evidence>
<dbReference type="InterPro" id="IPR013087">
    <property type="entry name" value="Znf_C2H2_type"/>
</dbReference>
<evidence type="ECO:0000256" key="10">
    <source>
        <dbReference type="ARBA" id="ARBA00023242"/>
    </source>
</evidence>
<evidence type="ECO:0000256" key="3">
    <source>
        <dbReference type="ARBA" id="ARBA00022723"/>
    </source>
</evidence>
<dbReference type="FunFam" id="3.30.160.60:FF:000812">
    <property type="entry name" value="zinc finger protein 23 isoform X2"/>
    <property type="match status" value="1"/>
</dbReference>
<dbReference type="FunFam" id="3.30.160.60:FF:002343">
    <property type="entry name" value="Zinc finger protein 33A"/>
    <property type="match status" value="2"/>
</dbReference>
<dbReference type="InterPro" id="IPR001909">
    <property type="entry name" value="KRAB"/>
</dbReference>
<dbReference type="SUPFAM" id="SSF57667">
    <property type="entry name" value="beta-beta-alpha zinc fingers"/>
    <property type="match status" value="7"/>
</dbReference>
<comment type="subcellular location">
    <subcellularLocation>
        <location evidence="1">Nucleus</location>
    </subcellularLocation>
</comment>
<dbReference type="AlphaFoldDB" id="A0A8C5WI43"/>
<dbReference type="Proteomes" id="UP000694569">
    <property type="component" value="Unplaced"/>
</dbReference>
<evidence type="ECO:0000256" key="7">
    <source>
        <dbReference type="ARBA" id="ARBA00023015"/>
    </source>
</evidence>
<dbReference type="PROSITE" id="PS00028">
    <property type="entry name" value="ZINC_FINGER_C2H2_1"/>
    <property type="match status" value="13"/>
</dbReference>
<dbReference type="PROSITE" id="PS50157">
    <property type="entry name" value="ZINC_FINGER_C2H2_2"/>
    <property type="match status" value="13"/>
</dbReference>
<feature type="domain" description="C2H2-type" evidence="12">
    <location>
        <begin position="410"/>
        <end position="437"/>
    </location>
</feature>
<dbReference type="InterPro" id="IPR036236">
    <property type="entry name" value="Znf_C2H2_sf"/>
</dbReference>
<organism evidence="13 14">
    <name type="scientific">Leptobrachium leishanense</name>
    <name type="common">Leishan spiny toad</name>
    <dbReference type="NCBI Taxonomy" id="445787"/>
    <lineage>
        <taxon>Eukaryota</taxon>
        <taxon>Metazoa</taxon>
        <taxon>Chordata</taxon>
        <taxon>Craniata</taxon>
        <taxon>Vertebrata</taxon>
        <taxon>Euteleostomi</taxon>
        <taxon>Amphibia</taxon>
        <taxon>Batrachia</taxon>
        <taxon>Anura</taxon>
        <taxon>Pelobatoidea</taxon>
        <taxon>Megophryidae</taxon>
        <taxon>Leptobrachium</taxon>
    </lineage>
</organism>
<dbReference type="Pfam" id="PF00096">
    <property type="entry name" value="zf-C2H2"/>
    <property type="match status" value="13"/>
</dbReference>
<keyword evidence="10" id="KW-0539">Nucleus</keyword>
<evidence type="ECO:0000256" key="1">
    <source>
        <dbReference type="ARBA" id="ARBA00004123"/>
    </source>
</evidence>
<dbReference type="FunFam" id="3.30.160.60:FF:000706">
    <property type="entry name" value="Zinc finger protein"/>
    <property type="match status" value="1"/>
</dbReference>
<evidence type="ECO:0000256" key="6">
    <source>
        <dbReference type="ARBA" id="ARBA00022833"/>
    </source>
</evidence>
<dbReference type="CDD" id="cd07765">
    <property type="entry name" value="KRAB_A-box"/>
    <property type="match status" value="1"/>
</dbReference>
<feature type="domain" description="C2H2-type" evidence="12">
    <location>
        <begin position="382"/>
        <end position="409"/>
    </location>
</feature>
<dbReference type="GO" id="GO:0006355">
    <property type="term" value="P:regulation of DNA-templated transcription"/>
    <property type="evidence" value="ECO:0007669"/>
    <property type="project" value="InterPro"/>
</dbReference>
<dbReference type="Gene3D" id="3.30.160.60">
    <property type="entry name" value="Classic Zinc Finger"/>
    <property type="match status" value="13"/>
</dbReference>
<evidence type="ECO:0000256" key="8">
    <source>
        <dbReference type="ARBA" id="ARBA00023125"/>
    </source>
</evidence>
<keyword evidence="3" id="KW-0479">Metal-binding</keyword>
<dbReference type="InterPro" id="IPR036051">
    <property type="entry name" value="KRAB_dom_sf"/>
</dbReference>
<feature type="domain" description="C2H2-type" evidence="12">
    <location>
        <begin position="494"/>
        <end position="521"/>
    </location>
</feature>
<evidence type="ECO:0000256" key="11">
    <source>
        <dbReference type="PROSITE-ProRule" id="PRU00042"/>
    </source>
</evidence>
<dbReference type="SMART" id="SM00355">
    <property type="entry name" value="ZnF_C2H2"/>
    <property type="match status" value="13"/>
</dbReference>
<feature type="domain" description="C2H2-type" evidence="12">
    <location>
        <begin position="634"/>
        <end position="661"/>
    </location>
</feature>
<evidence type="ECO:0000256" key="4">
    <source>
        <dbReference type="ARBA" id="ARBA00022737"/>
    </source>
</evidence>
<keyword evidence="7" id="KW-0805">Transcription regulation</keyword>
<dbReference type="FunFam" id="3.30.160.60:FF:002716">
    <property type="entry name" value="Zinc finger protein 212"/>
    <property type="match status" value="1"/>
</dbReference>
<name>A0A8C5WI43_9ANUR</name>
<dbReference type="GeneTree" id="ENSGT01150000286939"/>
<dbReference type="PANTHER" id="PTHR47772">
    <property type="entry name" value="ZINC FINGER PROTEIN 200"/>
    <property type="match status" value="1"/>
</dbReference>
<feature type="domain" description="C2H2-type" evidence="12">
    <location>
        <begin position="550"/>
        <end position="577"/>
    </location>
</feature>
<dbReference type="GO" id="GO:0003677">
    <property type="term" value="F:DNA binding"/>
    <property type="evidence" value="ECO:0007669"/>
    <property type="project" value="UniProtKB-KW"/>
</dbReference>
<feature type="domain" description="C2H2-type" evidence="12">
    <location>
        <begin position="326"/>
        <end position="353"/>
    </location>
</feature>
<evidence type="ECO:0000313" key="14">
    <source>
        <dbReference type="Proteomes" id="UP000694569"/>
    </source>
</evidence>
<dbReference type="GO" id="GO:0008270">
    <property type="term" value="F:zinc ion binding"/>
    <property type="evidence" value="ECO:0007669"/>
    <property type="project" value="UniProtKB-KW"/>
</dbReference>
<dbReference type="InterPro" id="IPR050636">
    <property type="entry name" value="C2H2-ZF_domain-containing"/>
</dbReference>
<feature type="domain" description="C2H2-type" evidence="12">
    <location>
        <begin position="578"/>
        <end position="605"/>
    </location>
</feature>
<evidence type="ECO:0000313" key="13">
    <source>
        <dbReference type="Ensembl" id="ENSLLEP00000040020.1"/>
    </source>
</evidence>
<dbReference type="FunFam" id="3.30.160.60:FF:000295">
    <property type="entry name" value="zinc finger protein 19"/>
    <property type="match status" value="1"/>
</dbReference>
<keyword evidence="6" id="KW-0862">Zinc</keyword>
<dbReference type="FunFam" id="3.30.160.60:FF:001009">
    <property type="entry name" value="Zinc finger protein 26"/>
    <property type="match status" value="1"/>
</dbReference>
<feature type="domain" description="C2H2-type" evidence="12">
    <location>
        <begin position="662"/>
        <end position="689"/>
    </location>
</feature>
<dbReference type="FunFam" id="3.30.160.60:FF:000870">
    <property type="entry name" value="zinc finger protein 197 isoform X1"/>
    <property type="match status" value="1"/>
</dbReference>
<keyword evidence="5 11" id="KW-0863">Zinc-finger</keyword>
<keyword evidence="4" id="KW-0677">Repeat</keyword>
<feature type="domain" description="C2H2-type" evidence="12">
    <location>
        <begin position="354"/>
        <end position="381"/>
    </location>
</feature>
<dbReference type="PANTHER" id="PTHR47772:SF7">
    <property type="entry name" value="ZINC FINGER PROTEIN 160"/>
    <property type="match status" value="1"/>
</dbReference>
<feature type="domain" description="C2H2-type" evidence="12">
    <location>
        <begin position="466"/>
        <end position="493"/>
    </location>
</feature>
<evidence type="ECO:0000256" key="9">
    <source>
        <dbReference type="ARBA" id="ARBA00023163"/>
    </source>
</evidence>
<protein>
    <recommendedName>
        <fullName evidence="12">C2H2-type domain-containing protein</fullName>
    </recommendedName>
</protein>
<reference evidence="13" key="2">
    <citation type="submission" date="2025-09" db="UniProtKB">
        <authorList>
            <consortium name="Ensembl"/>
        </authorList>
    </citation>
    <scope>IDENTIFICATION</scope>
</reference>
<dbReference type="FunFam" id="3.30.160.60:FF:000358">
    <property type="entry name" value="zinc finger protein 24"/>
    <property type="match status" value="2"/>
</dbReference>
<dbReference type="FunFam" id="3.30.160.60:FF:000060">
    <property type="entry name" value="zinc finger protein 436"/>
    <property type="match status" value="1"/>
</dbReference>